<evidence type="ECO:0000313" key="2">
    <source>
        <dbReference type="EMBL" id="SJM91731.1"/>
    </source>
</evidence>
<keyword evidence="1" id="KW-1133">Transmembrane helix</keyword>
<accession>A0A1R4H6T7</accession>
<feature type="transmembrane region" description="Helical" evidence="1">
    <location>
        <begin position="97"/>
        <end position="117"/>
    </location>
</feature>
<organism evidence="2 3">
    <name type="scientific">Crenothrix polyspora</name>
    <dbReference type="NCBI Taxonomy" id="360316"/>
    <lineage>
        <taxon>Bacteria</taxon>
        <taxon>Pseudomonadati</taxon>
        <taxon>Pseudomonadota</taxon>
        <taxon>Gammaproteobacteria</taxon>
        <taxon>Methylococcales</taxon>
        <taxon>Crenotrichaceae</taxon>
        <taxon>Crenothrix</taxon>
    </lineage>
</organism>
<dbReference type="EMBL" id="FUKI01000094">
    <property type="protein sequence ID" value="SJM91731.1"/>
    <property type="molecule type" value="Genomic_DNA"/>
</dbReference>
<sequence length="121" mass="13523">MMRLLILYLVILVFLTLNPWLLPSSHSAIGFLTWDMIAHASAYGVLSTVLLMTFIRKDSSLTLTALIILACGSSGILLEYCQYWFTSNRQLSLHDALSNFTGALLGAIAFWSIRGVVFKHR</sequence>
<keyword evidence="3" id="KW-1185">Reference proteome</keyword>
<name>A0A1R4H6T7_9GAMM</name>
<feature type="transmembrane region" description="Helical" evidence="1">
    <location>
        <begin position="37"/>
        <end position="55"/>
    </location>
</feature>
<protein>
    <recommendedName>
        <fullName evidence="4">VanZ-like domain-containing protein</fullName>
    </recommendedName>
</protein>
<keyword evidence="1" id="KW-0472">Membrane</keyword>
<dbReference type="AlphaFoldDB" id="A0A1R4H6T7"/>
<proteinExistence type="predicted"/>
<evidence type="ECO:0008006" key="4">
    <source>
        <dbReference type="Google" id="ProtNLM"/>
    </source>
</evidence>
<gene>
    <name evidence="2" type="ORF">CRENPOLYSF1_200064</name>
</gene>
<evidence type="ECO:0000256" key="1">
    <source>
        <dbReference type="SAM" id="Phobius"/>
    </source>
</evidence>
<dbReference type="RefSeq" id="WP_087143083.1">
    <property type="nucleotide sequence ID" value="NZ_FUKI01000094.1"/>
</dbReference>
<keyword evidence="1" id="KW-0812">Transmembrane</keyword>
<dbReference type="OrthoDB" id="5472246at2"/>
<dbReference type="NCBIfam" id="NF037970">
    <property type="entry name" value="vanZ_1"/>
    <property type="match status" value="1"/>
</dbReference>
<feature type="transmembrane region" description="Helical" evidence="1">
    <location>
        <begin position="62"/>
        <end position="85"/>
    </location>
</feature>
<evidence type="ECO:0000313" key="3">
    <source>
        <dbReference type="Proteomes" id="UP000195667"/>
    </source>
</evidence>
<reference evidence="3" key="1">
    <citation type="submission" date="2017-02" db="EMBL/GenBank/DDBJ databases">
        <authorList>
            <person name="Daims H."/>
        </authorList>
    </citation>
    <scope>NUCLEOTIDE SEQUENCE [LARGE SCALE GENOMIC DNA]</scope>
</reference>
<dbReference type="Proteomes" id="UP000195667">
    <property type="component" value="Unassembled WGS sequence"/>
</dbReference>